<reference evidence="2" key="1">
    <citation type="journal article" date="2021" name="Environ. Microbiol.">
        <title>Genomic characterization of three novel Desulfobacterota classes expand the metabolic and phylogenetic diversity of the phylum.</title>
        <authorList>
            <person name="Murphy C.L."/>
            <person name="Biggerstaff J."/>
            <person name="Eichhorn A."/>
            <person name="Ewing E."/>
            <person name="Shahan R."/>
            <person name="Soriano D."/>
            <person name="Stewart S."/>
            <person name="VanMol K."/>
            <person name="Walker R."/>
            <person name="Walters P."/>
            <person name="Elshahed M.S."/>
            <person name="Youssef N.H."/>
        </authorList>
    </citation>
    <scope>NUCLEOTIDE SEQUENCE</scope>
    <source>
        <strain evidence="2">Zod_Metabat.24</strain>
    </source>
</reference>
<reference evidence="2" key="2">
    <citation type="submission" date="2021-01" db="EMBL/GenBank/DDBJ databases">
        <authorList>
            <person name="Hahn C.R."/>
            <person name="Youssef N.H."/>
            <person name="Elshahed M."/>
        </authorList>
    </citation>
    <scope>NUCLEOTIDE SEQUENCE</scope>
    <source>
        <strain evidence="2">Zod_Metabat.24</strain>
    </source>
</reference>
<feature type="domain" description="Putative zinc-finger" evidence="1">
    <location>
        <begin position="6"/>
        <end position="40"/>
    </location>
</feature>
<dbReference type="InterPro" id="IPR041916">
    <property type="entry name" value="Anti_sigma_zinc_sf"/>
</dbReference>
<evidence type="ECO:0000313" key="3">
    <source>
        <dbReference type="Proteomes" id="UP000809273"/>
    </source>
</evidence>
<dbReference type="Pfam" id="PF13490">
    <property type="entry name" value="zf-HC2"/>
    <property type="match status" value="1"/>
</dbReference>
<organism evidence="2 3">
    <name type="scientific">Candidatus Zymogenus saltonus</name>
    <dbReference type="NCBI Taxonomy" id="2844893"/>
    <lineage>
        <taxon>Bacteria</taxon>
        <taxon>Deltaproteobacteria</taxon>
        <taxon>Candidatus Zymogenia</taxon>
        <taxon>Candidatus Zymogeniales</taxon>
        <taxon>Candidatus Zymogenaceae</taxon>
        <taxon>Candidatus Zymogenus</taxon>
    </lineage>
</organism>
<evidence type="ECO:0000313" key="2">
    <source>
        <dbReference type="EMBL" id="MBN1573594.1"/>
    </source>
</evidence>
<sequence>MSDYDCRRVCDLLSAYIDGELAEDERRNLETHLDNCLHCRVYLKSLNFTVNISSRLEGHKPYEMPQEVRTKLRAFLRERCMCGDKEKG</sequence>
<dbReference type="InterPro" id="IPR027383">
    <property type="entry name" value="Znf_put"/>
</dbReference>
<gene>
    <name evidence="2" type="ORF">JW984_10400</name>
</gene>
<name>A0A9D8KF55_9DELT</name>
<accession>A0A9D8KF55</accession>
<dbReference type="EMBL" id="JAFGIX010000053">
    <property type="protein sequence ID" value="MBN1573594.1"/>
    <property type="molecule type" value="Genomic_DNA"/>
</dbReference>
<evidence type="ECO:0000259" key="1">
    <source>
        <dbReference type="Pfam" id="PF13490"/>
    </source>
</evidence>
<comment type="caution">
    <text evidence="2">The sequence shown here is derived from an EMBL/GenBank/DDBJ whole genome shotgun (WGS) entry which is preliminary data.</text>
</comment>
<proteinExistence type="predicted"/>
<dbReference type="Proteomes" id="UP000809273">
    <property type="component" value="Unassembled WGS sequence"/>
</dbReference>
<dbReference type="AlphaFoldDB" id="A0A9D8KF55"/>
<dbReference type="Gene3D" id="1.10.10.1320">
    <property type="entry name" value="Anti-sigma factor, zinc-finger domain"/>
    <property type="match status" value="1"/>
</dbReference>
<protein>
    <submittedName>
        <fullName evidence="2">Zf-HC2 domain-containing protein</fullName>
    </submittedName>
</protein>